<evidence type="ECO:0000256" key="5">
    <source>
        <dbReference type="ARBA" id="ARBA00034865"/>
    </source>
</evidence>
<keyword evidence="3" id="KW-0206">Cytoskeleton</keyword>
<dbReference type="Gene3D" id="2.160.10.10">
    <property type="entry name" value="Hexapeptide repeat proteins"/>
    <property type="match status" value="1"/>
</dbReference>
<dbReference type="Proteomes" id="UP001341245">
    <property type="component" value="Unassembled WGS sequence"/>
</dbReference>
<evidence type="ECO:0000313" key="7">
    <source>
        <dbReference type="Proteomes" id="UP001341245"/>
    </source>
</evidence>
<dbReference type="PANTHER" id="PTHR46126:SF1">
    <property type="entry name" value="DYNACTIN SUBUNIT 5"/>
    <property type="match status" value="1"/>
</dbReference>
<comment type="similarity">
    <text evidence="4">Belongs to the dynactin subunits 5/6 family. Dynactin subunit 5 subfamily.</text>
</comment>
<evidence type="ECO:0000256" key="3">
    <source>
        <dbReference type="ARBA" id="ARBA00023212"/>
    </source>
</evidence>
<reference evidence="6 7" key="1">
    <citation type="submission" date="2023-11" db="EMBL/GenBank/DDBJ databases">
        <title>Draft genome sequence and annotation of the polyextremotolerant black yeast-like fungus Aureobasidium pullulans NRRL 62042.</title>
        <authorList>
            <person name="Dielentheis-Frenken M.R.E."/>
            <person name="Wibberg D."/>
            <person name="Blank L.M."/>
            <person name="Tiso T."/>
        </authorList>
    </citation>
    <scope>NUCLEOTIDE SEQUENCE [LARGE SCALE GENOMIC DNA]</scope>
    <source>
        <strain evidence="6 7">NRRL 62042</strain>
    </source>
</reference>
<gene>
    <name evidence="6" type="ORF">QM012_004665</name>
</gene>
<evidence type="ECO:0000256" key="4">
    <source>
        <dbReference type="ARBA" id="ARBA00034706"/>
    </source>
</evidence>
<proteinExistence type="inferred from homology"/>
<organism evidence="6 7">
    <name type="scientific">Aureobasidium pullulans</name>
    <name type="common">Black yeast</name>
    <name type="synonym">Pullularia pullulans</name>
    <dbReference type="NCBI Taxonomy" id="5580"/>
    <lineage>
        <taxon>Eukaryota</taxon>
        <taxon>Fungi</taxon>
        <taxon>Dikarya</taxon>
        <taxon>Ascomycota</taxon>
        <taxon>Pezizomycotina</taxon>
        <taxon>Dothideomycetes</taxon>
        <taxon>Dothideomycetidae</taxon>
        <taxon>Dothideales</taxon>
        <taxon>Saccotheciaceae</taxon>
        <taxon>Aureobasidium</taxon>
    </lineage>
</organism>
<keyword evidence="7" id="KW-1185">Reference proteome</keyword>
<dbReference type="InterPro" id="IPR047125">
    <property type="entry name" value="DCTN5"/>
</dbReference>
<evidence type="ECO:0000256" key="1">
    <source>
        <dbReference type="ARBA" id="ARBA00004245"/>
    </source>
</evidence>
<keyword evidence="2" id="KW-0963">Cytoplasm</keyword>
<dbReference type="EMBL" id="JASGXD010000002">
    <property type="protein sequence ID" value="KAK6007851.1"/>
    <property type="molecule type" value="Genomic_DNA"/>
</dbReference>
<evidence type="ECO:0000256" key="2">
    <source>
        <dbReference type="ARBA" id="ARBA00022490"/>
    </source>
</evidence>
<dbReference type="PANTHER" id="PTHR46126">
    <property type="entry name" value="DYNACTIN SUBUNIT 5"/>
    <property type="match status" value="1"/>
</dbReference>
<comment type="caution">
    <text evidence="6">The sequence shown here is derived from an EMBL/GenBank/DDBJ whole genome shotgun (WGS) entry which is preliminary data.</text>
</comment>
<dbReference type="InterPro" id="IPR011004">
    <property type="entry name" value="Trimer_LpxA-like_sf"/>
</dbReference>
<sequence length="235" mass="24929">MSTRPAPVARKSTKSEYIETANALSSLRVHCLSPVLWVFYGKDLAKMGIQDTGNKISRKAKIEGKPNIMLGGRTVIMADVYMRGDLHRFSSSGDGGAAQPTTAISIGRYTVVATGCTLKPPSRVSRGQMAYYPMRIGDNVFIGPNCHISAIAISSHVYIGANAVLSPFCIIKDNCKILPNTVVPPNMVVPVGSIVGGKPGKIIGEVGEGWGVGAGNSGESWVEGGELRDLVRSIR</sequence>
<comment type="subcellular location">
    <subcellularLocation>
        <location evidence="1">Cytoplasm</location>
        <location evidence="1">Cytoskeleton</location>
    </subcellularLocation>
</comment>
<dbReference type="SUPFAM" id="SSF51161">
    <property type="entry name" value="Trimeric LpxA-like enzymes"/>
    <property type="match status" value="1"/>
</dbReference>
<evidence type="ECO:0000313" key="6">
    <source>
        <dbReference type="EMBL" id="KAK6007851.1"/>
    </source>
</evidence>
<dbReference type="Pfam" id="PF21711">
    <property type="entry name" value="DCTN5"/>
    <property type="match status" value="1"/>
</dbReference>
<protein>
    <recommendedName>
        <fullName evidence="5">Dynactin subunit 5</fullName>
    </recommendedName>
</protein>
<name>A0ABR0TVF5_AURPU</name>
<accession>A0ABR0TVF5</accession>